<evidence type="ECO:0000256" key="1">
    <source>
        <dbReference type="ARBA" id="ARBA00022490"/>
    </source>
</evidence>
<evidence type="ECO:0000259" key="9">
    <source>
        <dbReference type="Pfam" id="PF13742"/>
    </source>
</evidence>
<dbReference type="EC" id="3.1.11.6" evidence="5"/>
<dbReference type="InterPro" id="IPR003753">
    <property type="entry name" value="Exonuc_VII_L"/>
</dbReference>
<evidence type="ECO:0000313" key="10">
    <source>
        <dbReference type="EMBL" id="MEY6431304.1"/>
    </source>
</evidence>
<dbReference type="Pfam" id="PF02601">
    <property type="entry name" value="Exonuc_VII_L"/>
    <property type="match status" value="1"/>
</dbReference>
<dbReference type="Proteomes" id="UP001564408">
    <property type="component" value="Unassembled WGS sequence"/>
</dbReference>
<name>A0ABV4BBY9_9GAMM</name>
<comment type="subunit">
    <text evidence="5">Heterooligomer composed of large and small subunits.</text>
</comment>
<dbReference type="GO" id="GO:0008855">
    <property type="term" value="F:exodeoxyribonuclease VII activity"/>
    <property type="evidence" value="ECO:0007669"/>
    <property type="project" value="UniProtKB-EC"/>
</dbReference>
<keyword evidence="2 5" id="KW-0540">Nuclease</keyword>
<dbReference type="PANTHER" id="PTHR30008">
    <property type="entry name" value="EXODEOXYRIBONUCLEASE 7 LARGE SUBUNIT"/>
    <property type="match status" value="1"/>
</dbReference>
<protein>
    <recommendedName>
        <fullName evidence="5">Exodeoxyribonuclease 7 large subunit</fullName>
        <ecNumber evidence="5">3.1.11.6</ecNumber>
    </recommendedName>
    <alternativeName>
        <fullName evidence="5">Exodeoxyribonuclease VII large subunit</fullName>
        <shortName evidence="5">Exonuclease VII large subunit</shortName>
    </alternativeName>
</protein>
<dbReference type="NCBIfam" id="TIGR00237">
    <property type="entry name" value="xseA"/>
    <property type="match status" value="1"/>
</dbReference>
<dbReference type="InterPro" id="IPR025824">
    <property type="entry name" value="OB-fold_nuc-bd_dom"/>
</dbReference>
<gene>
    <name evidence="5 10" type="primary">xseA</name>
    <name evidence="10" type="ORF">ABC977_02655</name>
</gene>
<evidence type="ECO:0000256" key="2">
    <source>
        <dbReference type="ARBA" id="ARBA00022722"/>
    </source>
</evidence>
<sequence length="476" mass="52204">MPRPLAHDPSLAPTRDVWTVSRLNRETKAVLEGSFPSLWLQGELSSLAQPASGHLYFVLKDAHAQVRAAMFRPRRLLLRFRPANGQQVLIRARVTLYDARGEFQLLVEHMEPTGDGAWWLELERLKQRLAADGLFREDAKRPLPTFPRQIGLITSPSGAAIRDLLTVLARRFRALPAVIYPVQVQGDGAAESIVRALTLAATRGECDLLILARGGGSAEDLMAFNDERVVRAIRSTPQPVVTGIGHEIDVTLADLAADQRAATPSAAAELASPSAPDLIQRIALLRRRLRIAGRRRWVEAGQRLAASARHLRLLHPMARLQSRAQTLDDLERRLQMATWSRIDEARRRLGGAAASLQAKHPGQRLRALGYRTQSLRGRLDRIPERMIKARQTRVAAAVRGLEALSPLATLGRGFALVSRVSDGQLIRASEEAAPGTHIRIQLAVGRLIARVDEVDDSSQAGEPGRPSAAIESHGAA</sequence>
<dbReference type="RefSeq" id="WP_369665686.1">
    <property type="nucleotide sequence ID" value="NZ_JBDKXB010000002.1"/>
</dbReference>
<dbReference type="Pfam" id="PF13742">
    <property type="entry name" value="tRNA_anti_2"/>
    <property type="match status" value="1"/>
</dbReference>
<keyword evidence="4 5" id="KW-0269">Exonuclease</keyword>
<feature type="domain" description="OB-fold nucleic acid binding" evidence="9">
    <location>
        <begin position="18"/>
        <end position="111"/>
    </location>
</feature>
<keyword evidence="3 5" id="KW-0378">Hydrolase</keyword>
<organism evidence="10 11">
    <name type="scientific">Thioalkalicoccus limnaeus</name>
    <dbReference type="NCBI Taxonomy" id="120681"/>
    <lineage>
        <taxon>Bacteria</taxon>
        <taxon>Pseudomonadati</taxon>
        <taxon>Pseudomonadota</taxon>
        <taxon>Gammaproteobacteria</taxon>
        <taxon>Chromatiales</taxon>
        <taxon>Chromatiaceae</taxon>
        <taxon>Thioalkalicoccus</taxon>
    </lineage>
</organism>
<dbReference type="HAMAP" id="MF_00378">
    <property type="entry name" value="Exonuc_7_L"/>
    <property type="match status" value="1"/>
</dbReference>
<comment type="catalytic activity">
    <reaction evidence="5 6">
        <text>Exonucleolytic cleavage in either 5'- to 3'- or 3'- to 5'-direction to yield nucleoside 5'-phosphates.</text>
        <dbReference type="EC" id="3.1.11.6"/>
    </reaction>
</comment>
<evidence type="ECO:0000256" key="6">
    <source>
        <dbReference type="RuleBase" id="RU004355"/>
    </source>
</evidence>
<keyword evidence="11" id="KW-1185">Reference proteome</keyword>
<comment type="similarity">
    <text evidence="5 6">Belongs to the XseA family.</text>
</comment>
<evidence type="ECO:0000313" key="11">
    <source>
        <dbReference type="Proteomes" id="UP001564408"/>
    </source>
</evidence>
<evidence type="ECO:0000256" key="4">
    <source>
        <dbReference type="ARBA" id="ARBA00022839"/>
    </source>
</evidence>
<dbReference type="CDD" id="cd04489">
    <property type="entry name" value="ExoVII_LU_OBF"/>
    <property type="match status" value="1"/>
</dbReference>
<evidence type="ECO:0000259" key="8">
    <source>
        <dbReference type="Pfam" id="PF02601"/>
    </source>
</evidence>
<feature type="domain" description="Exonuclease VII large subunit C-terminal" evidence="8">
    <location>
        <begin position="134"/>
        <end position="449"/>
    </location>
</feature>
<dbReference type="InterPro" id="IPR020579">
    <property type="entry name" value="Exonuc_VII_lsu_C"/>
</dbReference>
<accession>A0ABV4BBY9</accession>
<evidence type="ECO:0000256" key="3">
    <source>
        <dbReference type="ARBA" id="ARBA00022801"/>
    </source>
</evidence>
<proteinExistence type="inferred from homology"/>
<evidence type="ECO:0000256" key="5">
    <source>
        <dbReference type="HAMAP-Rule" id="MF_00378"/>
    </source>
</evidence>
<dbReference type="EMBL" id="JBDKXB010000002">
    <property type="protein sequence ID" value="MEY6431304.1"/>
    <property type="molecule type" value="Genomic_DNA"/>
</dbReference>
<evidence type="ECO:0000256" key="7">
    <source>
        <dbReference type="SAM" id="MobiDB-lite"/>
    </source>
</evidence>
<dbReference type="PANTHER" id="PTHR30008:SF0">
    <property type="entry name" value="EXODEOXYRIBONUCLEASE 7 LARGE SUBUNIT"/>
    <property type="match status" value="1"/>
</dbReference>
<comment type="subcellular location">
    <subcellularLocation>
        <location evidence="5 6">Cytoplasm</location>
    </subcellularLocation>
</comment>
<comment type="function">
    <text evidence="5">Bidirectionally degrades single-stranded DNA into large acid-insoluble oligonucleotides, which are then degraded further into small acid-soluble oligonucleotides.</text>
</comment>
<feature type="region of interest" description="Disordered" evidence="7">
    <location>
        <begin position="455"/>
        <end position="476"/>
    </location>
</feature>
<reference evidence="10 11" key="1">
    <citation type="submission" date="2024-05" db="EMBL/GenBank/DDBJ databases">
        <title>Genome Sequence and Characterization of the New Strain Purple Sulfur Bacterium of Genus Thioalkalicoccus.</title>
        <authorList>
            <person name="Bryantseva I.A."/>
            <person name="Kyndt J.A."/>
            <person name="Imhoff J.F."/>
        </authorList>
    </citation>
    <scope>NUCLEOTIDE SEQUENCE [LARGE SCALE GENOMIC DNA]</scope>
    <source>
        <strain evidence="10 11">Um2</strain>
    </source>
</reference>
<comment type="caution">
    <text evidence="10">The sequence shown here is derived from an EMBL/GenBank/DDBJ whole genome shotgun (WGS) entry which is preliminary data.</text>
</comment>
<keyword evidence="1 5" id="KW-0963">Cytoplasm</keyword>